<dbReference type="Proteomes" id="UP000612585">
    <property type="component" value="Unassembled WGS sequence"/>
</dbReference>
<reference evidence="1" key="1">
    <citation type="submission" date="2021-01" db="EMBL/GenBank/DDBJ databases">
        <title>Whole genome shotgun sequence of Virgisporangium aurantiacum NBRC 16421.</title>
        <authorList>
            <person name="Komaki H."/>
            <person name="Tamura T."/>
        </authorList>
    </citation>
    <scope>NUCLEOTIDE SEQUENCE</scope>
    <source>
        <strain evidence="1">NBRC 16421</strain>
    </source>
</reference>
<name>A0A8J3Z256_9ACTN</name>
<gene>
    <name evidence="1" type="ORF">Vau01_025130</name>
</gene>
<proteinExistence type="predicted"/>
<evidence type="ECO:0000313" key="2">
    <source>
        <dbReference type="Proteomes" id="UP000612585"/>
    </source>
</evidence>
<dbReference type="EMBL" id="BOPG01000013">
    <property type="protein sequence ID" value="GIJ54997.1"/>
    <property type="molecule type" value="Genomic_DNA"/>
</dbReference>
<keyword evidence="2" id="KW-1185">Reference proteome</keyword>
<dbReference type="RefSeq" id="WP_203991143.1">
    <property type="nucleotide sequence ID" value="NZ_BOPG01000013.1"/>
</dbReference>
<accession>A0A8J3Z256</accession>
<sequence>MAGLAVVARLHKVPEAISPQLNSGGGLVWSGDGAVGVRVPPGGVSEPTRVRFRKPATDPPESPMSALFDVLVPAVDIVPTHPIATADVVFKLDPAVVPSVATGPDGKPQRNVAGAGVQVFNETLGTWVTIPSSVQNGTELVAHAPHFSIFRAIWTKVGELVVDAGRAVKVVIDTTVKAVDVLWRTGLSLITTFLNGLAGRIDESKYRCDPVNDEYSVRVTDDTRQGQLRACVVKQDNGVDKLLIRNGLAVPMRFSASGVAGVTPNLVTGDLDLVSVARNLIGLMTNDVAASGLDVAGFDVVGAPPRQFTVKGELSWESAVVDLTMALITVLLPAGKAVTVEYRAVLIKVQERLALEVGKGAVRLSYQRIVETVELVARVEMKASPTVVNRAMAVVQAVDCALNIGRKLIVHDWHDLPGQFVDAARTCLIDAVVTKYKVGEGGDIVELLKNIAQEGKQLPAIGQLAAIGVLNYFTGTNVARVAFDVSKADPLLPSSQRLVQMGACKAACRITGQVDFDHPTWGPSRLLTTTSLNEIDREANIVVLDATGRMRWHHWGGDWFELAPAQPARDKTGHIFLNYNPGRYNGVIVLRPSPQGFDNFESLPPENDYQSRFYSASLQDENGDGTYEIDSAINDCDPNCAEGTINHKIYRWNGRTYATV</sequence>
<protein>
    <submittedName>
        <fullName evidence="1">Uncharacterized protein</fullName>
    </submittedName>
</protein>
<organism evidence="1 2">
    <name type="scientific">Virgisporangium aurantiacum</name>
    <dbReference type="NCBI Taxonomy" id="175570"/>
    <lineage>
        <taxon>Bacteria</taxon>
        <taxon>Bacillati</taxon>
        <taxon>Actinomycetota</taxon>
        <taxon>Actinomycetes</taxon>
        <taxon>Micromonosporales</taxon>
        <taxon>Micromonosporaceae</taxon>
        <taxon>Virgisporangium</taxon>
    </lineage>
</organism>
<comment type="caution">
    <text evidence="1">The sequence shown here is derived from an EMBL/GenBank/DDBJ whole genome shotgun (WGS) entry which is preliminary data.</text>
</comment>
<dbReference type="AlphaFoldDB" id="A0A8J3Z256"/>
<evidence type="ECO:0000313" key="1">
    <source>
        <dbReference type="EMBL" id="GIJ54997.1"/>
    </source>
</evidence>